<protein>
    <recommendedName>
        <fullName evidence="10">U3 small nucleolar RNA-associated protein 6 homolog</fullName>
    </recommendedName>
</protein>
<dbReference type="PANTHER" id="PTHR23271">
    <property type="entry name" value="HEPATOCELLULAR CARCINOMA-ASSOCIATED ANTIGEN 66"/>
    <property type="match status" value="1"/>
</dbReference>
<dbReference type="Gene3D" id="1.25.40.10">
    <property type="entry name" value="Tetratricopeptide repeat domain"/>
    <property type="match status" value="2"/>
</dbReference>
<dbReference type="EMBL" id="GL732568">
    <property type="protein sequence ID" value="EFX76504.1"/>
    <property type="molecule type" value="Genomic_DNA"/>
</dbReference>
<keyword evidence="5" id="KW-0539">Nucleus</keyword>
<dbReference type="GO" id="GO:0032040">
    <property type="term" value="C:small-subunit processome"/>
    <property type="evidence" value="ECO:0000318"/>
    <property type="project" value="GO_Central"/>
</dbReference>
<organism evidence="8 9">
    <name type="scientific">Daphnia pulex</name>
    <name type="common">Water flea</name>
    <dbReference type="NCBI Taxonomy" id="6669"/>
    <lineage>
        <taxon>Eukaryota</taxon>
        <taxon>Metazoa</taxon>
        <taxon>Ecdysozoa</taxon>
        <taxon>Arthropoda</taxon>
        <taxon>Crustacea</taxon>
        <taxon>Branchiopoda</taxon>
        <taxon>Diplostraca</taxon>
        <taxon>Cladocera</taxon>
        <taxon>Anomopoda</taxon>
        <taxon>Daphniidae</taxon>
        <taxon>Daphnia</taxon>
    </lineage>
</organism>
<evidence type="ECO:0000256" key="4">
    <source>
        <dbReference type="ARBA" id="ARBA00022737"/>
    </source>
</evidence>
<dbReference type="InterPro" id="IPR055347">
    <property type="entry name" value="UTP6_N"/>
</dbReference>
<dbReference type="AlphaFoldDB" id="E9GVM3"/>
<dbReference type="GO" id="GO:0000462">
    <property type="term" value="P:maturation of SSU-rRNA from tricistronic rRNA transcript (SSU-rRNA, 5.8S rRNA, LSU-rRNA)"/>
    <property type="evidence" value="ECO:0000318"/>
    <property type="project" value="GO_Central"/>
</dbReference>
<dbReference type="STRING" id="6669.E9GVM3"/>
<dbReference type="InterPro" id="IPR013949">
    <property type="entry name" value="Utp6"/>
</dbReference>
<comment type="similarity">
    <text evidence="2">Belongs to the UTP6 family.</text>
</comment>
<keyword evidence="3" id="KW-0698">rRNA processing</keyword>
<proteinExistence type="inferred from homology"/>
<dbReference type="Proteomes" id="UP000000305">
    <property type="component" value="Unassembled WGS sequence"/>
</dbReference>
<feature type="domain" description="U3 small nucleolar RNA-associated protein 6 N-terminal" evidence="6">
    <location>
        <begin position="9"/>
        <end position="91"/>
    </location>
</feature>
<dbReference type="InterPro" id="IPR056907">
    <property type="entry name" value="UTP6_C"/>
</dbReference>
<dbReference type="GO" id="GO:0030515">
    <property type="term" value="F:snoRNA binding"/>
    <property type="evidence" value="ECO:0000318"/>
    <property type="project" value="GO_Central"/>
</dbReference>
<dbReference type="Pfam" id="PF24892">
    <property type="entry name" value="UTP6_C"/>
    <property type="match status" value="2"/>
</dbReference>
<dbReference type="SUPFAM" id="SSF48452">
    <property type="entry name" value="TPR-like"/>
    <property type="match status" value="2"/>
</dbReference>
<dbReference type="SMART" id="SM00386">
    <property type="entry name" value="HAT"/>
    <property type="match status" value="8"/>
</dbReference>
<name>E9GVM3_DAPPU</name>
<keyword evidence="4" id="KW-0677">Repeat</keyword>
<evidence type="ECO:0000259" key="6">
    <source>
        <dbReference type="Pfam" id="PF08640"/>
    </source>
</evidence>
<evidence type="ECO:0000259" key="7">
    <source>
        <dbReference type="Pfam" id="PF24892"/>
    </source>
</evidence>
<evidence type="ECO:0000256" key="2">
    <source>
        <dbReference type="ARBA" id="ARBA00010734"/>
    </source>
</evidence>
<evidence type="ECO:0000313" key="9">
    <source>
        <dbReference type="Proteomes" id="UP000000305"/>
    </source>
</evidence>
<dbReference type="PhylomeDB" id="E9GVM3"/>
<keyword evidence="9" id="KW-1185">Reference proteome</keyword>
<evidence type="ECO:0000256" key="1">
    <source>
        <dbReference type="ARBA" id="ARBA00004604"/>
    </source>
</evidence>
<evidence type="ECO:0000256" key="3">
    <source>
        <dbReference type="ARBA" id="ARBA00022552"/>
    </source>
</evidence>
<dbReference type="GO" id="GO:0034388">
    <property type="term" value="C:Pwp2p-containing subcomplex of 90S preribosome"/>
    <property type="evidence" value="ECO:0000318"/>
    <property type="project" value="GO_Central"/>
</dbReference>
<evidence type="ECO:0000256" key="5">
    <source>
        <dbReference type="ARBA" id="ARBA00023242"/>
    </source>
</evidence>
<dbReference type="eggNOG" id="KOG2396">
    <property type="taxonomic scope" value="Eukaryota"/>
</dbReference>
<feature type="domain" description="U3 small nucleolar RNA-associated protein 6 homolog C-terminal" evidence="7">
    <location>
        <begin position="301"/>
        <end position="414"/>
    </location>
</feature>
<dbReference type="InParanoid" id="E9GVM3"/>
<sequence length="617" mass="72409">MAEFVDLRLEEMLPELEQMQRVELFNDQEIKAIVKKRRDFEYKLQKHTKMKEDFLKYIQYEINLLTLVRIRRNKIGYQFKKPEIDYAIANRINKMFMYATARFPTDLKIWLSHIEFCKRMKWNSSITRIFVRLLAMKSNDPSLWIMAAKWEFEDNGSAANGRGLLLRALRFHPESIQLYTEAFRLELLEADRLRKRREVLGLSCEADLPEGEEETNSILEGQLAILFYNDAKNAVKSASDLLPFLAVVKDFDFTFQLRQTILSDMKVEHSEDEITWDTVARNTLEKVSTDKDVKLKDRIELCCSTYEEAIERIDTPKMWQLFVDTLFFLFQNEIIRPKIRQRIHHLCHRALMNEKLSDEQLTDWISMMENDSLSGYQLKSVLAEAVRQFPKNATLWVKSLKAELEQKEEEPLFQIDTGASDELPPAGDDEKSAAVFVELPALFWEAIKALGSTADSIPVWETAIEHYQALCYDNTEALQTVENLYQKALSVEPPVGNHFKPLYLNWIATQKGRDEARKLYQSQAALPPLVLDFHYKMIQVELNESHPDLEFLRQVYEKAAMYFGQKNKEIWLRFIRFELERGDPTRVGNLHHRAKMTLDRTLSDDFLVQYTLLQLQA</sequence>
<dbReference type="KEGG" id="dpx:DAPPUDRAFT_226035"/>
<comment type="subcellular location">
    <subcellularLocation>
        <location evidence="1">Nucleus</location>
        <location evidence="1">Nucleolus</location>
    </subcellularLocation>
</comment>
<reference evidence="8 9" key="1">
    <citation type="journal article" date="2011" name="Science">
        <title>The ecoresponsive genome of Daphnia pulex.</title>
        <authorList>
            <person name="Colbourne J.K."/>
            <person name="Pfrender M.E."/>
            <person name="Gilbert D."/>
            <person name="Thomas W.K."/>
            <person name="Tucker A."/>
            <person name="Oakley T.H."/>
            <person name="Tokishita S."/>
            <person name="Aerts A."/>
            <person name="Arnold G.J."/>
            <person name="Basu M.K."/>
            <person name="Bauer D.J."/>
            <person name="Caceres C.E."/>
            <person name="Carmel L."/>
            <person name="Casola C."/>
            <person name="Choi J.H."/>
            <person name="Detter J.C."/>
            <person name="Dong Q."/>
            <person name="Dusheyko S."/>
            <person name="Eads B.D."/>
            <person name="Frohlich T."/>
            <person name="Geiler-Samerotte K.A."/>
            <person name="Gerlach D."/>
            <person name="Hatcher P."/>
            <person name="Jogdeo S."/>
            <person name="Krijgsveld J."/>
            <person name="Kriventseva E.V."/>
            <person name="Kultz D."/>
            <person name="Laforsch C."/>
            <person name="Lindquist E."/>
            <person name="Lopez J."/>
            <person name="Manak J.R."/>
            <person name="Muller J."/>
            <person name="Pangilinan J."/>
            <person name="Patwardhan R.P."/>
            <person name="Pitluck S."/>
            <person name="Pritham E.J."/>
            <person name="Rechtsteiner A."/>
            <person name="Rho M."/>
            <person name="Rogozin I.B."/>
            <person name="Sakarya O."/>
            <person name="Salamov A."/>
            <person name="Schaack S."/>
            <person name="Shapiro H."/>
            <person name="Shiga Y."/>
            <person name="Skalitzky C."/>
            <person name="Smith Z."/>
            <person name="Souvorov A."/>
            <person name="Sung W."/>
            <person name="Tang Z."/>
            <person name="Tsuchiya D."/>
            <person name="Tu H."/>
            <person name="Vos H."/>
            <person name="Wang M."/>
            <person name="Wolf Y.I."/>
            <person name="Yamagata H."/>
            <person name="Yamada T."/>
            <person name="Ye Y."/>
            <person name="Shaw J.R."/>
            <person name="Andrews J."/>
            <person name="Crease T.J."/>
            <person name="Tang H."/>
            <person name="Lucas S.M."/>
            <person name="Robertson H.M."/>
            <person name="Bork P."/>
            <person name="Koonin E.V."/>
            <person name="Zdobnov E.M."/>
            <person name="Grigoriev I.V."/>
            <person name="Lynch M."/>
            <person name="Boore J.L."/>
        </authorList>
    </citation>
    <scope>NUCLEOTIDE SEQUENCE [LARGE SCALE GENOMIC DNA]</scope>
</reference>
<dbReference type="InterPro" id="IPR011990">
    <property type="entry name" value="TPR-like_helical_dom_sf"/>
</dbReference>
<gene>
    <name evidence="8" type="ORF">DAPPUDRAFT_226035</name>
</gene>
<dbReference type="OrthoDB" id="28112at2759"/>
<dbReference type="OMA" id="LWMMLLQ"/>
<dbReference type="FunFam" id="1.25.40.10:FF:002138">
    <property type="entry name" value="Predicted protein"/>
    <property type="match status" value="1"/>
</dbReference>
<feature type="domain" description="U3 small nucleolar RNA-associated protein 6 homolog C-terminal" evidence="7">
    <location>
        <begin position="453"/>
        <end position="598"/>
    </location>
</feature>
<dbReference type="HOGENOM" id="CLU_026025_2_0_1"/>
<dbReference type="FunCoup" id="E9GVM3">
    <property type="interactions" value="1368"/>
</dbReference>
<dbReference type="InterPro" id="IPR003107">
    <property type="entry name" value="HAT"/>
</dbReference>
<dbReference type="Pfam" id="PF08640">
    <property type="entry name" value="U3_assoc_6"/>
    <property type="match status" value="1"/>
</dbReference>
<evidence type="ECO:0008006" key="10">
    <source>
        <dbReference type="Google" id="ProtNLM"/>
    </source>
</evidence>
<evidence type="ECO:0000313" key="8">
    <source>
        <dbReference type="EMBL" id="EFX76504.1"/>
    </source>
</evidence>
<accession>E9GVM3</accession>
<dbReference type="PANTHER" id="PTHR23271:SF1">
    <property type="entry name" value="U3 SMALL NUCLEOLAR RNA-ASSOCIATED PROTEIN 6 HOMOLOG"/>
    <property type="match status" value="1"/>
</dbReference>